<dbReference type="GO" id="GO:0002189">
    <property type="term" value="C:ribose phosphate diphosphokinase complex"/>
    <property type="evidence" value="ECO:0007669"/>
    <property type="project" value="TreeGrafter"/>
</dbReference>
<dbReference type="GO" id="GO:0006015">
    <property type="term" value="P:5-phosphoribose 1-diphosphate biosynthetic process"/>
    <property type="evidence" value="ECO:0007669"/>
    <property type="project" value="TreeGrafter"/>
</dbReference>
<dbReference type="HAMAP" id="MF_00583_B">
    <property type="entry name" value="RibP_PPkinase_B"/>
    <property type="match status" value="1"/>
</dbReference>
<dbReference type="Pfam" id="PF13793">
    <property type="entry name" value="Pribosyltran_N"/>
    <property type="match status" value="1"/>
</dbReference>
<evidence type="ECO:0000256" key="11">
    <source>
        <dbReference type="ARBA" id="ARBA00022842"/>
    </source>
</evidence>
<dbReference type="NCBIfam" id="TIGR01251">
    <property type="entry name" value="ribP_PPkin"/>
    <property type="match status" value="1"/>
</dbReference>
<keyword evidence="11" id="KW-0460">Magnesium</keyword>
<dbReference type="EC" id="2.7.6.1" evidence="4"/>
<evidence type="ECO:0000256" key="10">
    <source>
        <dbReference type="ARBA" id="ARBA00022840"/>
    </source>
</evidence>
<evidence type="ECO:0000256" key="4">
    <source>
        <dbReference type="ARBA" id="ARBA00013247"/>
    </source>
</evidence>
<evidence type="ECO:0000256" key="14">
    <source>
        <dbReference type="ARBA" id="ARBA00049535"/>
    </source>
</evidence>
<evidence type="ECO:0000256" key="9">
    <source>
        <dbReference type="ARBA" id="ARBA00022777"/>
    </source>
</evidence>
<evidence type="ECO:0000259" key="15">
    <source>
        <dbReference type="Pfam" id="PF13793"/>
    </source>
</evidence>
<dbReference type="Gene3D" id="3.40.50.2020">
    <property type="match status" value="2"/>
</dbReference>
<dbReference type="GO" id="GO:0005524">
    <property type="term" value="F:ATP binding"/>
    <property type="evidence" value="ECO:0007669"/>
    <property type="project" value="UniProtKB-KW"/>
</dbReference>
<reference evidence="16" key="1">
    <citation type="journal article" date="2020" name="J. Eukaryot. Microbiol.">
        <title>De novo Sequencing, Assembly and Annotation of the Transcriptome for the Free-Living Testate Amoeba Arcella intermedia.</title>
        <authorList>
            <person name="Ribeiro G.M."/>
            <person name="Porfirio-Sousa A.L."/>
            <person name="Maurer-Alcala X.X."/>
            <person name="Katz L.A."/>
            <person name="Lahr D.J.G."/>
        </authorList>
    </citation>
    <scope>NUCLEOTIDE SEQUENCE</scope>
</reference>
<dbReference type="InterPro" id="IPR000842">
    <property type="entry name" value="PRib_PP_synth_CS"/>
</dbReference>
<dbReference type="SMART" id="SM01400">
    <property type="entry name" value="Pribosyltran_N"/>
    <property type="match status" value="1"/>
</dbReference>
<dbReference type="InterPro" id="IPR029099">
    <property type="entry name" value="Pribosyltran_N"/>
</dbReference>
<sequence length="309" mass="33149">MKVFSGSANPGLAKRIAKVLGVEVGKAKVGKFSNGETSVEIQESIRECDVFIVQPTCNPAVNDNLMELLVLTDAMCRASATRITAVIPCFGYARQDKKDKARAPITGKLVANLIQTAGVHRVITLDLHASQIQGFFDIPVDNLYAEPLIIKYIKQIPGPRAIVSPDAGGVKRAKSISDILGADLVIIHKERKKANEVEAMTLVGDVVGKVCFLVDDIADTCGTLQLAAATLKEKGAKDIYACVTHGVLSGPALQRLNESEIKELVVTNSIPQETNLQNSPKLKVIDIAPMLAESIRRTHNGESISALFG</sequence>
<comment type="pathway">
    <text evidence="2">Metabolic intermediate biosynthesis; 5-phospho-alpha-D-ribose 1-diphosphate biosynthesis; 5-phospho-alpha-D-ribose 1-diphosphate from D-ribose 5-phosphate (route I): step 1/1.</text>
</comment>
<feature type="domain" description="Ribose-phosphate pyrophosphokinase N-terminal" evidence="15">
    <location>
        <begin position="1"/>
        <end position="118"/>
    </location>
</feature>
<dbReference type="InterPro" id="IPR005946">
    <property type="entry name" value="Rib-P_diPkinase"/>
</dbReference>
<dbReference type="AlphaFoldDB" id="A0A6B2LAQ2"/>
<keyword evidence="8" id="KW-0547">Nucleotide-binding</keyword>
<keyword evidence="5" id="KW-0808">Transferase</keyword>
<dbReference type="GO" id="GO:0006164">
    <property type="term" value="P:purine nucleotide biosynthetic process"/>
    <property type="evidence" value="ECO:0007669"/>
    <property type="project" value="TreeGrafter"/>
</dbReference>
<keyword evidence="10" id="KW-0067">ATP-binding</keyword>
<dbReference type="InterPro" id="IPR037515">
    <property type="entry name" value="Rib-P_diPkinase_bac"/>
</dbReference>
<keyword evidence="6" id="KW-0479">Metal-binding</keyword>
<evidence type="ECO:0000256" key="12">
    <source>
        <dbReference type="ARBA" id="ARBA00040333"/>
    </source>
</evidence>
<dbReference type="GO" id="GO:0009156">
    <property type="term" value="P:ribonucleoside monophosphate biosynthetic process"/>
    <property type="evidence" value="ECO:0007669"/>
    <property type="project" value="InterPro"/>
</dbReference>
<evidence type="ECO:0000256" key="6">
    <source>
        <dbReference type="ARBA" id="ARBA00022723"/>
    </source>
</evidence>
<dbReference type="InterPro" id="IPR000836">
    <property type="entry name" value="PRTase_dom"/>
</dbReference>
<evidence type="ECO:0000256" key="5">
    <source>
        <dbReference type="ARBA" id="ARBA00022679"/>
    </source>
</evidence>
<comment type="catalytic activity">
    <reaction evidence="14">
        <text>D-ribose 5-phosphate + ATP = 5-phospho-alpha-D-ribose 1-diphosphate + AMP + H(+)</text>
        <dbReference type="Rhea" id="RHEA:15609"/>
        <dbReference type="ChEBI" id="CHEBI:15378"/>
        <dbReference type="ChEBI" id="CHEBI:30616"/>
        <dbReference type="ChEBI" id="CHEBI:58017"/>
        <dbReference type="ChEBI" id="CHEBI:78346"/>
        <dbReference type="ChEBI" id="CHEBI:456215"/>
        <dbReference type="EC" id="2.7.6.1"/>
    </reaction>
</comment>
<dbReference type="EMBL" id="GIBP01005164">
    <property type="protein sequence ID" value="NDV34133.1"/>
    <property type="molecule type" value="Transcribed_RNA"/>
</dbReference>
<name>A0A6B2LAQ2_9EUKA</name>
<evidence type="ECO:0000256" key="8">
    <source>
        <dbReference type="ARBA" id="ARBA00022741"/>
    </source>
</evidence>
<evidence type="ECO:0000256" key="3">
    <source>
        <dbReference type="ARBA" id="ARBA00006478"/>
    </source>
</evidence>
<dbReference type="PANTHER" id="PTHR10210">
    <property type="entry name" value="RIBOSE-PHOSPHATE DIPHOSPHOKINASE FAMILY MEMBER"/>
    <property type="match status" value="1"/>
</dbReference>
<dbReference type="InterPro" id="IPR029057">
    <property type="entry name" value="PRTase-like"/>
</dbReference>
<keyword evidence="7" id="KW-0545">Nucleotide biosynthesis</keyword>
<dbReference type="GO" id="GO:0016301">
    <property type="term" value="F:kinase activity"/>
    <property type="evidence" value="ECO:0007669"/>
    <property type="project" value="UniProtKB-KW"/>
</dbReference>
<dbReference type="SUPFAM" id="SSF53271">
    <property type="entry name" value="PRTase-like"/>
    <property type="match status" value="1"/>
</dbReference>
<accession>A0A6B2LAQ2</accession>
<evidence type="ECO:0000256" key="2">
    <source>
        <dbReference type="ARBA" id="ARBA00004996"/>
    </source>
</evidence>
<comment type="similarity">
    <text evidence="3">Belongs to the ribose-phosphate pyrophosphokinase family.</text>
</comment>
<protein>
    <recommendedName>
        <fullName evidence="12">Ribose-phosphate pyrophosphokinase 2</fullName>
        <ecNumber evidence="4">2.7.6.1</ecNumber>
    </recommendedName>
    <alternativeName>
        <fullName evidence="13">Phosphoribosyl pyrophosphate synthase II</fullName>
    </alternativeName>
</protein>
<comment type="cofactor">
    <cofactor evidence="1">
        <name>Mg(2+)</name>
        <dbReference type="ChEBI" id="CHEBI:18420"/>
    </cofactor>
</comment>
<dbReference type="Pfam" id="PF14572">
    <property type="entry name" value="Pribosyl_synth"/>
    <property type="match status" value="1"/>
</dbReference>
<evidence type="ECO:0000256" key="1">
    <source>
        <dbReference type="ARBA" id="ARBA00001946"/>
    </source>
</evidence>
<evidence type="ECO:0000313" key="16">
    <source>
        <dbReference type="EMBL" id="NDV34133.1"/>
    </source>
</evidence>
<evidence type="ECO:0000256" key="7">
    <source>
        <dbReference type="ARBA" id="ARBA00022727"/>
    </source>
</evidence>
<proteinExistence type="inferred from homology"/>
<dbReference type="GO" id="GO:0000287">
    <property type="term" value="F:magnesium ion binding"/>
    <property type="evidence" value="ECO:0007669"/>
    <property type="project" value="InterPro"/>
</dbReference>
<dbReference type="GO" id="GO:0005737">
    <property type="term" value="C:cytoplasm"/>
    <property type="evidence" value="ECO:0007669"/>
    <property type="project" value="TreeGrafter"/>
</dbReference>
<dbReference type="PROSITE" id="PS00114">
    <property type="entry name" value="PRPP_SYNTHASE"/>
    <property type="match status" value="1"/>
</dbReference>
<dbReference type="CDD" id="cd06223">
    <property type="entry name" value="PRTases_typeI"/>
    <property type="match status" value="1"/>
</dbReference>
<evidence type="ECO:0000256" key="13">
    <source>
        <dbReference type="ARBA" id="ARBA00041814"/>
    </source>
</evidence>
<dbReference type="GO" id="GO:0004749">
    <property type="term" value="F:ribose phosphate diphosphokinase activity"/>
    <property type="evidence" value="ECO:0007669"/>
    <property type="project" value="UniProtKB-EC"/>
</dbReference>
<dbReference type="FunFam" id="3.40.50.2020:FF:000001">
    <property type="entry name" value="Ribose-phosphate pyrophosphokinase"/>
    <property type="match status" value="1"/>
</dbReference>
<dbReference type="PANTHER" id="PTHR10210:SF32">
    <property type="entry name" value="RIBOSE-PHOSPHATE PYROPHOSPHOKINASE 2"/>
    <property type="match status" value="1"/>
</dbReference>
<keyword evidence="9" id="KW-0418">Kinase</keyword>
<organism evidence="16">
    <name type="scientific">Arcella intermedia</name>
    <dbReference type="NCBI Taxonomy" id="1963864"/>
    <lineage>
        <taxon>Eukaryota</taxon>
        <taxon>Amoebozoa</taxon>
        <taxon>Tubulinea</taxon>
        <taxon>Elardia</taxon>
        <taxon>Arcellinida</taxon>
        <taxon>Sphaerothecina</taxon>
        <taxon>Arcellidae</taxon>
        <taxon>Arcella</taxon>
    </lineage>
</organism>
<dbReference type="NCBIfam" id="NF002320">
    <property type="entry name" value="PRK01259.1"/>
    <property type="match status" value="1"/>
</dbReference>